<dbReference type="EMBL" id="CAADRP010000446">
    <property type="protein sequence ID" value="VFU28329.1"/>
    <property type="molecule type" value="Genomic_DNA"/>
</dbReference>
<gene>
    <name evidence="1" type="ORF">SVIM_LOCUS93583</name>
</gene>
<sequence>MLPGRKRIPPCAIEIQRFAHRRGKLADISLTSTMAIPPLDADYNRQASSLGEFNHNVPLQDARRGGLEGLN</sequence>
<dbReference type="AlphaFoldDB" id="A0A6N2KJL1"/>
<proteinExistence type="predicted"/>
<evidence type="ECO:0000313" key="1">
    <source>
        <dbReference type="EMBL" id="VFU28329.1"/>
    </source>
</evidence>
<accession>A0A6N2KJL1</accession>
<organism evidence="1">
    <name type="scientific">Salix viminalis</name>
    <name type="common">Common osier</name>
    <name type="synonym">Basket willow</name>
    <dbReference type="NCBI Taxonomy" id="40686"/>
    <lineage>
        <taxon>Eukaryota</taxon>
        <taxon>Viridiplantae</taxon>
        <taxon>Streptophyta</taxon>
        <taxon>Embryophyta</taxon>
        <taxon>Tracheophyta</taxon>
        <taxon>Spermatophyta</taxon>
        <taxon>Magnoliopsida</taxon>
        <taxon>eudicotyledons</taxon>
        <taxon>Gunneridae</taxon>
        <taxon>Pentapetalae</taxon>
        <taxon>rosids</taxon>
        <taxon>fabids</taxon>
        <taxon>Malpighiales</taxon>
        <taxon>Salicaceae</taxon>
        <taxon>Saliceae</taxon>
        <taxon>Salix</taxon>
    </lineage>
</organism>
<reference evidence="1" key="1">
    <citation type="submission" date="2019-03" db="EMBL/GenBank/DDBJ databases">
        <authorList>
            <person name="Mank J."/>
            <person name="Almeida P."/>
        </authorList>
    </citation>
    <scope>NUCLEOTIDE SEQUENCE</scope>
    <source>
        <strain evidence="1">78183</strain>
    </source>
</reference>
<name>A0A6N2KJL1_SALVM</name>
<protein>
    <submittedName>
        <fullName evidence="1">Uncharacterized protein</fullName>
    </submittedName>
</protein>